<evidence type="ECO:0000256" key="3">
    <source>
        <dbReference type="ARBA" id="ARBA00022692"/>
    </source>
</evidence>
<dbReference type="KEGG" id="gni:GNIT_3704"/>
<keyword evidence="3 6" id="KW-0812">Transmembrane</keyword>
<evidence type="ECO:0000313" key="8">
    <source>
        <dbReference type="Proteomes" id="UP000009282"/>
    </source>
</evidence>
<feature type="transmembrane region" description="Helical" evidence="6">
    <location>
        <begin position="117"/>
        <end position="134"/>
    </location>
</feature>
<dbReference type="Proteomes" id="UP000009282">
    <property type="component" value="Chromosome"/>
</dbReference>
<protein>
    <submittedName>
        <fullName evidence="7">Membrane-bound ATP synthase subunit, F1-F0-type proton-ATPase</fullName>
    </submittedName>
</protein>
<dbReference type="eggNOG" id="COG3312">
    <property type="taxonomic scope" value="Bacteria"/>
</dbReference>
<evidence type="ECO:0000256" key="2">
    <source>
        <dbReference type="ARBA" id="ARBA00022475"/>
    </source>
</evidence>
<keyword evidence="4 6" id="KW-1133">Transmembrane helix</keyword>
<accession>G4QNJ4</accession>
<feature type="transmembrane region" description="Helical" evidence="6">
    <location>
        <begin position="28"/>
        <end position="45"/>
    </location>
</feature>
<evidence type="ECO:0000256" key="6">
    <source>
        <dbReference type="SAM" id="Phobius"/>
    </source>
</evidence>
<dbReference type="Pfam" id="PF03899">
    <property type="entry name" value="ATP-synt_I"/>
    <property type="match status" value="1"/>
</dbReference>
<evidence type="ECO:0000256" key="4">
    <source>
        <dbReference type="ARBA" id="ARBA00022989"/>
    </source>
</evidence>
<organism evidence="7 8">
    <name type="scientific">Glaciecola nitratireducens (strain JCM 12485 / KCTC 12276 / FR1064)</name>
    <dbReference type="NCBI Taxonomy" id="1085623"/>
    <lineage>
        <taxon>Bacteria</taxon>
        <taxon>Pseudomonadati</taxon>
        <taxon>Pseudomonadota</taxon>
        <taxon>Gammaproteobacteria</taxon>
        <taxon>Alteromonadales</taxon>
        <taxon>Alteromonadaceae</taxon>
        <taxon>Brumicola</taxon>
    </lineage>
</organism>
<keyword evidence="5 6" id="KW-0472">Membrane</keyword>
<reference evidence="7 8" key="1">
    <citation type="journal article" date="2011" name="J. Bacteriol.">
        <title>Complete genome sequence of seawater bacterium Glaciecola nitratireducens FR1064T.</title>
        <authorList>
            <person name="Bian F."/>
            <person name="Qin Q.L."/>
            <person name="Xie B.B."/>
            <person name="Shu Y.L."/>
            <person name="Zhang X.Y."/>
            <person name="Yu Y."/>
            <person name="Chen B."/>
            <person name="Chen X.L."/>
            <person name="Zhou B.C."/>
            <person name="Zhang Y.Z."/>
        </authorList>
    </citation>
    <scope>NUCLEOTIDE SEQUENCE [LARGE SCALE GENOMIC DNA]</scope>
    <source>
        <strain evidence="8">JCM 12485 / KCTC 12276 / FR1064</strain>
    </source>
</reference>
<dbReference type="STRING" id="1085623.GNIT_3704"/>
<dbReference type="EMBL" id="CP003060">
    <property type="protein sequence ID" value="AEP31798.1"/>
    <property type="molecule type" value="Genomic_DNA"/>
</dbReference>
<dbReference type="HOGENOM" id="CLU_121415_3_1_6"/>
<proteinExistence type="predicted"/>
<evidence type="ECO:0000313" key="7">
    <source>
        <dbReference type="EMBL" id="AEP31798.1"/>
    </source>
</evidence>
<evidence type="ECO:0000256" key="1">
    <source>
        <dbReference type="ARBA" id="ARBA00004651"/>
    </source>
</evidence>
<sequence>MYFYDRLTPVRMLLNLADNGKKVAKKGIFAQCISSLVLVVIVLILKPEYTVATVFGALSFIIPHSFFAYWSFRYAGATKSKLVVQSFSQGLKIKLALTAIFFAIAFSQLNAPPFPLMGAYAVAMVSQWFAMYRLSRMS</sequence>
<keyword evidence="2" id="KW-1003">Cell membrane</keyword>
<dbReference type="AlphaFoldDB" id="G4QNJ4"/>
<dbReference type="InterPro" id="IPR005598">
    <property type="entry name" value="ATP_synth_I"/>
</dbReference>
<feature type="transmembrane region" description="Helical" evidence="6">
    <location>
        <begin position="51"/>
        <end position="72"/>
    </location>
</feature>
<gene>
    <name evidence="7" type="primary">atpI</name>
    <name evidence="7" type="ordered locus">GNIT_3704</name>
</gene>
<feature type="transmembrane region" description="Helical" evidence="6">
    <location>
        <begin position="93"/>
        <end position="111"/>
    </location>
</feature>
<dbReference type="GO" id="GO:0005886">
    <property type="term" value="C:plasma membrane"/>
    <property type="evidence" value="ECO:0007669"/>
    <property type="project" value="UniProtKB-SubCell"/>
</dbReference>
<comment type="subcellular location">
    <subcellularLocation>
        <location evidence="1">Cell membrane</location>
        <topology evidence="1">Multi-pass membrane protein</topology>
    </subcellularLocation>
</comment>
<keyword evidence="8" id="KW-1185">Reference proteome</keyword>
<evidence type="ECO:0000256" key="5">
    <source>
        <dbReference type="ARBA" id="ARBA00023136"/>
    </source>
</evidence>
<name>G4QNJ4_GLANF</name>